<dbReference type="PANTHER" id="PTHR34069:SF2">
    <property type="entry name" value="BETA-KETOACYL-[ACYL-CARRIER-PROTEIN] SYNTHASE III"/>
    <property type="match status" value="1"/>
</dbReference>
<evidence type="ECO:0000313" key="6">
    <source>
        <dbReference type="EMBL" id="UZK53069.1"/>
    </source>
</evidence>
<organism evidence="6 7">
    <name type="scientific">Streptomyces drozdowiczii</name>
    <dbReference type="NCBI Taxonomy" id="202862"/>
    <lineage>
        <taxon>Bacteria</taxon>
        <taxon>Bacillati</taxon>
        <taxon>Actinomycetota</taxon>
        <taxon>Actinomycetes</taxon>
        <taxon>Kitasatosporales</taxon>
        <taxon>Streptomycetaceae</taxon>
        <taxon>Streptomyces</taxon>
    </lineage>
</organism>
<keyword evidence="3" id="KW-0012">Acyltransferase</keyword>
<feature type="domain" description="Beta-ketoacyl-[acyl-carrier-protein] synthase III N-terminal" evidence="5">
    <location>
        <begin position="134"/>
        <end position="208"/>
    </location>
</feature>
<accession>A0ABY6PM73</accession>
<sequence>MGVLAPGQTLPHQRPFHQTGAGLSVPFAVAGTGLHLPPTVVTNEELTRTLDTSDAWITSRTGIRERRCLAPDSATSDMCVAAARPALESAGVEPAELDAVIVASYTGDQPLVSTALIVKDALGAHRALSLDVTQAACASGIQAMLLAAHLLQNPSIGTILLLAADCASRITDPADRTTRVFFGDAAAAVVLTRSETPGAGLLSYDLGSRLSYDVQIPAGGSRLPASSATVAAGEHYLRMDGRAVWNTATTRLPESIRSAAHRAGVPVDRVRHFFLHQANLNILNETLATLGVPRERAAVTIDRLGNTGSAGVFTALHTTAAQGALRPGDVYVLSAIGAGFQWGSLCLRHA</sequence>
<dbReference type="InterPro" id="IPR016039">
    <property type="entry name" value="Thiolase-like"/>
</dbReference>
<dbReference type="PANTHER" id="PTHR34069">
    <property type="entry name" value="3-OXOACYL-[ACYL-CARRIER-PROTEIN] SYNTHASE 3"/>
    <property type="match status" value="1"/>
</dbReference>
<dbReference type="Pfam" id="PF08545">
    <property type="entry name" value="ACP_syn_III"/>
    <property type="match status" value="1"/>
</dbReference>
<reference evidence="6" key="1">
    <citation type="journal article" date="2022" name="Front. Microbiol.">
        <title>Mirubactin C rescues the lethal effect of cell wall biosynthesis mutations in Bacillus subtilis.</title>
        <authorList>
            <person name="Kepplinger B."/>
            <person name="Wen X."/>
            <person name="Tyler A.R."/>
            <person name="Kim B.Y."/>
            <person name="Brown J."/>
            <person name="Banks P."/>
            <person name="Dashti Y."/>
            <person name="Mackenzie E.S."/>
            <person name="Wills C."/>
            <person name="Kawai Y."/>
            <person name="Waldron K.J."/>
            <person name="Allenby N.E.E."/>
            <person name="Wu L.J."/>
            <person name="Hall M.J."/>
            <person name="Errington J."/>
        </authorList>
    </citation>
    <scope>NUCLEOTIDE SEQUENCE</scope>
    <source>
        <strain evidence="6">MDA8-470</strain>
    </source>
</reference>
<evidence type="ECO:0000313" key="7">
    <source>
        <dbReference type="Proteomes" id="UP001164963"/>
    </source>
</evidence>
<dbReference type="InterPro" id="IPR013751">
    <property type="entry name" value="ACP_syn_III_N"/>
</dbReference>
<feature type="domain" description="Beta-ketoacyl-[acyl-carrier-protein] synthase III C-terminal" evidence="4">
    <location>
        <begin position="261"/>
        <end position="348"/>
    </location>
</feature>
<dbReference type="Gene3D" id="3.40.47.10">
    <property type="match status" value="1"/>
</dbReference>
<evidence type="ECO:0000256" key="2">
    <source>
        <dbReference type="ARBA" id="ARBA00022679"/>
    </source>
</evidence>
<evidence type="ECO:0000259" key="4">
    <source>
        <dbReference type="Pfam" id="PF08541"/>
    </source>
</evidence>
<keyword evidence="1" id="KW-0963">Cytoplasm</keyword>
<gene>
    <name evidence="6" type="ORF">NEH16_02085</name>
</gene>
<keyword evidence="7" id="KW-1185">Reference proteome</keyword>
<dbReference type="CDD" id="cd00830">
    <property type="entry name" value="KAS_III"/>
    <property type="match status" value="1"/>
</dbReference>
<evidence type="ECO:0000256" key="3">
    <source>
        <dbReference type="ARBA" id="ARBA00023315"/>
    </source>
</evidence>
<dbReference type="InterPro" id="IPR013747">
    <property type="entry name" value="ACP_syn_III_C"/>
</dbReference>
<proteinExistence type="predicted"/>
<dbReference type="Pfam" id="PF08541">
    <property type="entry name" value="ACP_syn_III_C"/>
    <property type="match status" value="1"/>
</dbReference>
<protein>
    <submittedName>
        <fullName evidence="6">Ketoacyl-ACP synthase III</fullName>
    </submittedName>
</protein>
<dbReference type="Proteomes" id="UP001164963">
    <property type="component" value="Chromosome"/>
</dbReference>
<evidence type="ECO:0000259" key="5">
    <source>
        <dbReference type="Pfam" id="PF08545"/>
    </source>
</evidence>
<dbReference type="SUPFAM" id="SSF53901">
    <property type="entry name" value="Thiolase-like"/>
    <property type="match status" value="1"/>
</dbReference>
<keyword evidence="2" id="KW-0808">Transferase</keyword>
<evidence type="ECO:0000256" key="1">
    <source>
        <dbReference type="ARBA" id="ARBA00022490"/>
    </source>
</evidence>
<dbReference type="EMBL" id="CP098740">
    <property type="protein sequence ID" value="UZK53069.1"/>
    <property type="molecule type" value="Genomic_DNA"/>
</dbReference>
<dbReference type="RefSeq" id="WP_265538724.1">
    <property type="nucleotide sequence ID" value="NZ_CP098740.1"/>
</dbReference>
<dbReference type="NCBIfam" id="NF006829">
    <property type="entry name" value="PRK09352.1"/>
    <property type="match status" value="1"/>
</dbReference>
<name>A0ABY6PM73_9ACTN</name>